<dbReference type="Gene3D" id="3.10.450.50">
    <property type="match status" value="1"/>
</dbReference>
<protein>
    <submittedName>
        <fullName evidence="2">Limonene-1,2-epoxide hydrolase family protein</fullName>
    </submittedName>
</protein>
<proteinExistence type="predicted"/>
<dbReference type="RefSeq" id="WP_345422899.1">
    <property type="nucleotide sequence ID" value="NZ_BAABHO010000059.1"/>
</dbReference>
<dbReference type="SUPFAM" id="SSF54427">
    <property type="entry name" value="NTF2-like"/>
    <property type="match status" value="1"/>
</dbReference>
<organism evidence="2 3">
    <name type="scientific">Actinomycetospora chlora</name>
    <dbReference type="NCBI Taxonomy" id="663608"/>
    <lineage>
        <taxon>Bacteria</taxon>
        <taxon>Bacillati</taxon>
        <taxon>Actinomycetota</taxon>
        <taxon>Actinomycetes</taxon>
        <taxon>Pseudonocardiales</taxon>
        <taxon>Pseudonocardiaceae</taxon>
        <taxon>Actinomycetospora</taxon>
    </lineage>
</organism>
<reference evidence="3" key="1">
    <citation type="journal article" date="2019" name="Int. J. Syst. Evol. Microbiol.">
        <title>The Global Catalogue of Microorganisms (GCM) 10K type strain sequencing project: providing services to taxonomists for standard genome sequencing and annotation.</title>
        <authorList>
            <consortium name="The Broad Institute Genomics Platform"/>
            <consortium name="The Broad Institute Genome Sequencing Center for Infectious Disease"/>
            <person name="Wu L."/>
            <person name="Ma J."/>
        </authorList>
    </citation>
    <scope>NUCLEOTIDE SEQUENCE [LARGE SCALE GENOMIC DNA]</scope>
    <source>
        <strain evidence="3">JCM 17979</strain>
    </source>
</reference>
<dbReference type="Pfam" id="PF07858">
    <property type="entry name" value="LEH"/>
    <property type="match status" value="1"/>
</dbReference>
<comment type="caution">
    <text evidence="2">The sequence shown here is derived from an EMBL/GenBank/DDBJ whole genome shotgun (WGS) entry which is preliminary data.</text>
</comment>
<evidence type="ECO:0000313" key="3">
    <source>
        <dbReference type="Proteomes" id="UP001500928"/>
    </source>
</evidence>
<evidence type="ECO:0000259" key="1">
    <source>
        <dbReference type="Pfam" id="PF07858"/>
    </source>
</evidence>
<sequence length="140" mass="15101">MTTPTSDPATVVRAFLADLERLDLDAACAHLAPDVVYVNVSLPPARGIAATRRVLGLLTARATGFRAENHRLVADGPVVLTERTDTIEIGRLRTSFWVCGTFEVHDGAITLWRDYFDWAAVTGALATGVGRAVLSLVRGR</sequence>
<keyword evidence="3" id="KW-1185">Reference proteome</keyword>
<accession>A0ABP9CHJ4</accession>
<dbReference type="EMBL" id="BAABHO010000059">
    <property type="protein sequence ID" value="GAA4808052.1"/>
    <property type="molecule type" value="Genomic_DNA"/>
</dbReference>
<evidence type="ECO:0000313" key="2">
    <source>
        <dbReference type="EMBL" id="GAA4808052.1"/>
    </source>
</evidence>
<dbReference type="GO" id="GO:0016787">
    <property type="term" value="F:hydrolase activity"/>
    <property type="evidence" value="ECO:0007669"/>
    <property type="project" value="UniProtKB-KW"/>
</dbReference>
<feature type="domain" description="Limonene-1,2-epoxide hydrolase" evidence="1">
    <location>
        <begin position="8"/>
        <end position="120"/>
    </location>
</feature>
<name>A0ABP9CHJ4_9PSEU</name>
<dbReference type="InterPro" id="IPR032710">
    <property type="entry name" value="NTF2-like_dom_sf"/>
</dbReference>
<gene>
    <name evidence="2" type="ORF">GCM10023200_52190</name>
</gene>
<keyword evidence="2" id="KW-0378">Hydrolase</keyword>
<dbReference type="InterPro" id="IPR013100">
    <property type="entry name" value="LEH"/>
</dbReference>
<dbReference type="Proteomes" id="UP001500928">
    <property type="component" value="Unassembled WGS sequence"/>
</dbReference>